<dbReference type="EMBL" id="BNCJ01000027">
    <property type="protein sequence ID" value="GHF71195.1"/>
    <property type="molecule type" value="Genomic_DNA"/>
</dbReference>
<dbReference type="Pfam" id="PF09718">
    <property type="entry name" value="Tape_meas_lam_C"/>
    <property type="match status" value="1"/>
</dbReference>
<evidence type="ECO:0000313" key="3">
    <source>
        <dbReference type="EMBL" id="GHF71195.1"/>
    </source>
</evidence>
<evidence type="ECO:0000313" key="4">
    <source>
        <dbReference type="Proteomes" id="UP000626220"/>
    </source>
</evidence>
<evidence type="ECO:0000259" key="2">
    <source>
        <dbReference type="Pfam" id="PF09718"/>
    </source>
</evidence>
<organism evidence="3 4">
    <name type="scientific">Seohaeicola zhoushanensis</name>
    <dbReference type="NCBI Taxonomy" id="1569283"/>
    <lineage>
        <taxon>Bacteria</taxon>
        <taxon>Pseudomonadati</taxon>
        <taxon>Pseudomonadota</taxon>
        <taxon>Alphaproteobacteria</taxon>
        <taxon>Rhodobacterales</taxon>
        <taxon>Roseobacteraceae</taxon>
        <taxon>Seohaeicola</taxon>
    </lineage>
</organism>
<sequence length="730" mass="76962">MTREKRYSVRFAAAGGDTVKAELRGIGTAGREAMDGLRDGSGPAAAGLDRVGDAAAQAQAKLEAIVAKSTAALAAMRSSAQASSPLVDRINRATGVTPDLGQSTADYLRQGQALDDMRAKFNPVFAAIRTYRAEVSSIRAAHLEGAISADEMTAAINRARTASLDSIAAFKGRSRSIDDMSKSTRASAFRMQMLGYQINDIGVSLAGGMNPFTVLAQQGTQVAQIYGAGNGGVGGLFRDLGGMIRGAAMRFPLLTAAVAVGSAAVAGMQHEINKAKGVTVGFGDTALAVFQVIGRGIYSWIKPGVDKIGEWFSTAWDAVVDGVKWAGNGLINGTKIAVDAIGTAISVIPDLFRSAFSFAVSFVLTKLHDMVWHVAQAVNAIAKALNDVFGTNLSTSSLDGLVSSLSKSSGEYYKGGVDAKDRVEKAWDGFEDRRDKIAAEDPMGDFYSAVRRQAIKNSKDKDDGKGGKQKDAVDDLVKSLQRELAVLRETDPVKAKMLEYSEKLSGATMGEKEQVLGLVTALENAKNGWESIGISLRTYAEEGKRTGKAVGEALVNGLKGAENQFRNFIETGKFNFKEFIRSIVADLAVIGFRRAILTPIADWFGGLFPAAVSHTGGEVGAGGMVRNVPAALFAGAPRFHGGGWPGLRSDEVPTILQRGERVLSRAEVARGSQSGDGTVHVMVGVDQSGNLVPLIQSVSGRVSAQAVAAGMAAQDRKMPQNLQAYSARRA</sequence>
<protein>
    <recommendedName>
        <fullName evidence="5">Bacteriophage tail tape measure C-terminal domain-containing protein</fullName>
    </recommendedName>
</protein>
<dbReference type="Pfam" id="PF06791">
    <property type="entry name" value="TMP_2"/>
    <property type="match status" value="1"/>
</dbReference>
<name>A0A8J3H1I0_9RHOB</name>
<gene>
    <name evidence="3" type="ORF">GCM10017056_47640</name>
</gene>
<proteinExistence type="predicted"/>
<dbReference type="RefSeq" id="WP_189682639.1">
    <property type="nucleotide sequence ID" value="NZ_BNCJ01000027.1"/>
</dbReference>
<accession>A0A8J3H1I0</accession>
<feature type="domain" description="Bacteriophage tail tape measure C-terminal" evidence="2">
    <location>
        <begin position="535"/>
        <end position="601"/>
    </location>
</feature>
<dbReference type="AlphaFoldDB" id="A0A8J3H1I0"/>
<dbReference type="InterPro" id="IPR009628">
    <property type="entry name" value="Phage_tape_measure_N"/>
</dbReference>
<reference evidence="3" key="2">
    <citation type="submission" date="2020-09" db="EMBL/GenBank/DDBJ databases">
        <authorList>
            <person name="Sun Q."/>
            <person name="Kim S."/>
        </authorList>
    </citation>
    <scope>NUCLEOTIDE SEQUENCE</scope>
    <source>
        <strain evidence="3">KCTC 42650</strain>
    </source>
</reference>
<feature type="domain" description="Bacteriophage tail tape measure N-terminal" evidence="1">
    <location>
        <begin position="177"/>
        <end position="271"/>
    </location>
</feature>
<evidence type="ECO:0000259" key="1">
    <source>
        <dbReference type="Pfam" id="PF06791"/>
    </source>
</evidence>
<reference evidence="3" key="1">
    <citation type="journal article" date="2014" name="Int. J. Syst. Evol. Microbiol.">
        <title>Complete genome sequence of Corynebacterium casei LMG S-19264T (=DSM 44701T), isolated from a smear-ripened cheese.</title>
        <authorList>
            <consortium name="US DOE Joint Genome Institute (JGI-PGF)"/>
            <person name="Walter F."/>
            <person name="Albersmeier A."/>
            <person name="Kalinowski J."/>
            <person name="Ruckert C."/>
        </authorList>
    </citation>
    <scope>NUCLEOTIDE SEQUENCE</scope>
    <source>
        <strain evidence="3">KCTC 42650</strain>
    </source>
</reference>
<keyword evidence="4" id="KW-1185">Reference proteome</keyword>
<evidence type="ECO:0008006" key="5">
    <source>
        <dbReference type="Google" id="ProtNLM"/>
    </source>
</evidence>
<dbReference type="InterPro" id="IPR006431">
    <property type="entry name" value="Phage_tape_meas_C"/>
</dbReference>
<dbReference type="Proteomes" id="UP000626220">
    <property type="component" value="Unassembled WGS sequence"/>
</dbReference>
<comment type="caution">
    <text evidence="3">The sequence shown here is derived from an EMBL/GenBank/DDBJ whole genome shotgun (WGS) entry which is preliminary data.</text>
</comment>